<dbReference type="InterPro" id="IPR047640">
    <property type="entry name" value="RpiR-like"/>
</dbReference>
<dbReference type="SUPFAM" id="SSF46689">
    <property type="entry name" value="Homeodomain-like"/>
    <property type="match status" value="1"/>
</dbReference>
<evidence type="ECO:0000313" key="7">
    <source>
        <dbReference type="Proteomes" id="UP000277858"/>
    </source>
</evidence>
<name>A0A448P057_9ACTN</name>
<proteinExistence type="predicted"/>
<keyword evidence="1" id="KW-0805">Transcription regulation</keyword>
<evidence type="ECO:0000259" key="5">
    <source>
        <dbReference type="PROSITE" id="PS51464"/>
    </source>
</evidence>
<dbReference type="Gene3D" id="3.40.50.10490">
    <property type="entry name" value="Glucose-6-phosphate isomerase like protein, domain 1"/>
    <property type="match status" value="1"/>
</dbReference>
<evidence type="ECO:0000256" key="1">
    <source>
        <dbReference type="ARBA" id="ARBA00023015"/>
    </source>
</evidence>
<protein>
    <submittedName>
        <fullName evidence="6">MurPQ operon repressor</fullName>
    </submittedName>
</protein>
<dbReference type="InterPro" id="IPR001347">
    <property type="entry name" value="SIS_dom"/>
</dbReference>
<sequence>MSEAALTSPVTATIRARSPQLRNSELTVARFILENPREVVGLTVNELAAAVGLSRATVIRAAKRFGFSGYQQLRIGLAQEVGRSPLGPGEHTGPYGDLLSTIGRSVEDLRSAGSLLDAATVDRATELIAHAGNVFVVGCGLSGPVADDLAMRLSALGIPVSRTVDPLAQQIAAFSLPPGSVCVAVSGSGRNSATLAVVRAVREREVPVVLITTSEESPTSRSADLVLLVALPGMSDPTGITEITRLPLYLLGQALAGAVGHLVPDRGVAEKVAATVNAFAVQP</sequence>
<reference evidence="6 7" key="1">
    <citation type="submission" date="2018-12" db="EMBL/GenBank/DDBJ databases">
        <authorList>
            <consortium name="Pathogen Informatics"/>
        </authorList>
    </citation>
    <scope>NUCLEOTIDE SEQUENCE [LARGE SCALE GENOMIC DNA]</scope>
    <source>
        <strain evidence="6 7">NCTC13652</strain>
    </source>
</reference>
<dbReference type="OrthoDB" id="370421at2"/>
<dbReference type="GO" id="GO:0097367">
    <property type="term" value="F:carbohydrate derivative binding"/>
    <property type="evidence" value="ECO:0007669"/>
    <property type="project" value="InterPro"/>
</dbReference>
<dbReference type="GO" id="GO:0003677">
    <property type="term" value="F:DNA binding"/>
    <property type="evidence" value="ECO:0007669"/>
    <property type="project" value="UniProtKB-KW"/>
</dbReference>
<dbReference type="RefSeq" id="WP_051238020.1">
    <property type="nucleotide sequence ID" value="NZ_LR134473.1"/>
</dbReference>
<evidence type="ECO:0000313" key="6">
    <source>
        <dbReference type="EMBL" id="VEI03589.1"/>
    </source>
</evidence>
<dbReference type="GO" id="GO:1901135">
    <property type="term" value="P:carbohydrate derivative metabolic process"/>
    <property type="evidence" value="ECO:0007669"/>
    <property type="project" value="InterPro"/>
</dbReference>
<dbReference type="EMBL" id="LR134473">
    <property type="protein sequence ID" value="VEI03589.1"/>
    <property type="molecule type" value="Genomic_DNA"/>
</dbReference>
<dbReference type="PROSITE" id="PS51071">
    <property type="entry name" value="HTH_RPIR"/>
    <property type="match status" value="1"/>
</dbReference>
<dbReference type="Pfam" id="PF01380">
    <property type="entry name" value="SIS"/>
    <property type="match status" value="1"/>
</dbReference>
<dbReference type="PANTHER" id="PTHR30514">
    <property type="entry name" value="GLUCOKINASE"/>
    <property type="match status" value="1"/>
</dbReference>
<evidence type="ECO:0000256" key="3">
    <source>
        <dbReference type="ARBA" id="ARBA00023163"/>
    </source>
</evidence>
<dbReference type="SUPFAM" id="SSF53697">
    <property type="entry name" value="SIS domain"/>
    <property type="match status" value="1"/>
</dbReference>
<accession>A0A448P057</accession>
<dbReference type="Gene3D" id="1.10.10.10">
    <property type="entry name" value="Winged helix-like DNA-binding domain superfamily/Winged helix DNA-binding domain"/>
    <property type="match status" value="1"/>
</dbReference>
<dbReference type="Pfam" id="PF01418">
    <property type="entry name" value="HTH_6"/>
    <property type="match status" value="1"/>
</dbReference>
<dbReference type="STRING" id="1122997.GCA_000425285_00164"/>
<feature type="domain" description="HTH rpiR-type" evidence="4">
    <location>
        <begin position="8"/>
        <end position="84"/>
    </location>
</feature>
<dbReference type="InterPro" id="IPR046348">
    <property type="entry name" value="SIS_dom_sf"/>
</dbReference>
<dbReference type="AlphaFoldDB" id="A0A448P057"/>
<keyword evidence="7" id="KW-1185">Reference proteome</keyword>
<dbReference type="PANTHER" id="PTHR30514:SF1">
    <property type="entry name" value="HTH-TYPE TRANSCRIPTIONAL REGULATOR HEXR-RELATED"/>
    <property type="match status" value="1"/>
</dbReference>
<evidence type="ECO:0000259" key="4">
    <source>
        <dbReference type="PROSITE" id="PS51071"/>
    </source>
</evidence>
<dbReference type="InterPro" id="IPR036388">
    <property type="entry name" value="WH-like_DNA-bd_sf"/>
</dbReference>
<feature type="domain" description="SIS" evidence="5">
    <location>
        <begin position="124"/>
        <end position="261"/>
    </location>
</feature>
<dbReference type="GO" id="GO:0003700">
    <property type="term" value="F:DNA-binding transcription factor activity"/>
    <property type="evidence" value="ECO:0007669"/>
    <property type="project" value="InterPro"/>
</dbReference>
<gene>
    <name evidence="6" type="primary">murR_1</name>
    <name evidence="6" type="ORF">NCTC13652_01796</name>
</gene>
<dbReference type="InterPro" id="IPR035472">
    <property type="entry name" value="RpiR-like_SIS"/>
</dbReference>
<dbReference type="Proteomes" id="UP000277858">
    <property type="component" value="Chromosome"/>
</dbReference>
<dbReference type="InterPro" id="IPR009057">
    <property type="entry name" value="Homeodomain-like_sf"/>
</dbReference>
<organism evidence="6 7">
    <name type="scientific">Acidipropionibacterium jensenii</name>
    <dbReference type="NCBI Taxonomy" id="1749"/>
    <lineage>
        <taxon>Bacteria</taxon>
        <taxon>Bacillati</taxon>
        <taxon>Actinomycetota</taxon>
        <taxon>Actinomycetes</taxon>
        <taxon>Propionibacteriales</taxon>
        <taxon>Propionibacteriaceae</taxon>
        <taxon>Acidipropionibacterium</taxon>
    </lineage>
</organism>
<dbReference type="InterPro" id="IPR000281">
    <property type="entry name" value="HTH_RpiR"/>
</dbReference>
<keyword evidence="3" id="KW-0804">Transcription</keyword>
<keyword evidence="2" id="KW-0238">DNA-binding</keyword>
<dbReference type="PROSITE" id="PS51464">
    <property type="entry name" value="SIS"/>
    <property type="match status" value="1"/>
</dbReference>
<evidence type="ECO:0000256" key="2">
    <source>
        <dbReference type="ARBA" id="ARBA00023125"/>
    </source>
</evidence>
<dbReference type="CDD" id="cd05013">
    <property type="entry name" value="SIS_RpiR"/>
    <property type="match status" value="1"/>
</dbReference>